<evidence type="ECO:0000313" key="3">
    <source>
        <dbReference type="Proteomes" id="UP000193144"/>
    </source>
</evidence>
<gene>
    <name evidence="2" type="ORF">BCR34DRAFT_566426</name>
</gene>
<dbReference type="AlphaFoldDB" id="A0A1Y1ZK55"/>
<feature type="domain" description="Heterokaryon incompatibility" evidence="1">
    <location>
        <begin position="446"/>
        <end position="588"/>
    </location>
</feature>
<reference evidence="2 3" key="1">
    <citation type="submission" date="2016-07" db="EMBL/GenBank/DDBJ databases">
        <title>Pervasive Adenine N6-methylation of Active Genes in Fungi.</title>
        <authorList>
            <consortium name="DOE Joint Genome Institute"/>
            <person name="Mondo S.J."/>
            <person name="Dannebaum R.O."/>
            <person name="Kuo R.C."/>
            <person name="Labutti K."/>
            <person name="Haridas S."/>
            <person name="Kuo A."/>
            <person name="Salamov A."/>
            <person name="Ahrendt S.R."/>
            <person name="Lipzen A."/>
            <person name="Sullivan W."/>
            <person name="Andreopoulos W.B."/>
            <person name="Clum A."/>
            <person name="Lindquist E."/>
            <person name="Daum C."/>
            <person name="Ramamoorthy G.K."/>
            <person name="Gryganskyi A."/>
            <person name="Culley D."/>
            <person name="Magnuson J.K."/>
            <person name="James T.Y."/>
            <person name="O'Malley M.A."/>
            <person name="Stajich J.E."/>
            <person name="Spatafora J.W."/>
            <person name="Visel A."/>
            <person name="Grigoriev I.V."/>
        </authorList>
    </citation>
    <scope>NUCLEOTIDE SEQUENCE [LARGE SCALE GENOMIC DNA]</scope>
    <source>
        <strain evidence="2 3">CBS 115471</strain>
    </source>
</reference>
<dbReference type="Proteomes" id="UP000193144">
    <property type="component" value="Unassembled WGS sequence"/>
</dbReference>
<dbReference type="PANTHER" id="PTHR33112">
    <property type="entry name" value="DOMAIN PROTEIN, PUTATIVE-RELATED"/>
    <property type="match status" value="1"/>
</dbReference>
<name>A0A1Y1ZK55_9PLEO</name>
<sequence>MDGVARIILQGMEHQPGPLANSDNSYVMSLCLKRKHDPQNVDIYRYPNSLPGSSVFVDMVGWVPGPEANRYLTMGYRVWDAKGYRLHFHGTPFRYASVDILRYEKRDICSQPHDEIPDLYVQMNLASTTKAANSEAEATVTPGKQTPPWEVRLPVPEMNEEILAKLPNMISTVGMIFNEPHIMMARPCYTVDNTVTHEELGGKYCSVSSTFPLKKANDMTLERTNPAYPCIGVDQSFLSIEYPPTRVRLQHLNRDDQPNELLCSSCAALDFEDLFDWGMKDVEIDLGSDAELGTKADCSFCRIMGLLCDDGIDYLRRTNEVPEAASRYTMFALNPMAPFRALFLRDAMHCNSTKPYLVLNQDIHREYFGPVVSLRNVRGDIRGDYRMKVSGHVSYDVLRNMVQQCDSEHGPDCGRKSTDSDIQHDMILVDVLNHCLVRVTEKDMKYTALSYVWGKDRMFTTLKSNLKDLQETGALSKVGLCQTILDTIDVVRGLDVRYLWVDTLCIVQDDPEHKLTQIKNMAAIYGQAYLTIIALMGTGGNCALPGVSRARAPLVGVVREMPITAKFPGLNYSAPNRVYEQRAWTFQERIISRRCLYLAERQAFFECGEWETSDHEQIFPELDRCGIRAFMNPLSLIGQKPDPMVKESEPKDEGAFQLFQLQQFNKLVMDYSKRQMSYLSDIGNAFLGVQYVITQKCGWRFAAGLPIGIFDWALLWFPLETLRRRTWHQDSPDGPLVSPPSWSWFGWVGQVSYSEDAVGFQPSLQRLEPLVKSYVLQAGGRHFELSREHSPIWYNNSVAAGKDIREVGPEEKTALSEAEAVENVVDDDFLGSVDVTSLILHFEADAVSIDDIDVKALDIEWLSGTMHSANLRTSLLTGQQDKVMDVVNTTKKAQRNVLELVALSRCQALSTIRGGTWAEEKTSGTSALVIMLLRWQEDRDWSVAERVAIGSISADNWQGLSVTRKEICLV</sequence>
<dbReference type="PANTHER" id="PTHR33112:SF12">
    <property type="entry name" value="HETEROKARYON INCOMPATIBILITY DOMAIN-CONTAINING PROTEIN"/>
    <property type="match status" value="1"/>
</dbReference>
<organism evidence="2 3">
    <name type="scientific">Clohesyomyces aquaticus</name>
    <dbReference type="NCBI Taxonomy" id="1231657"/>
    <lineage>
        <taxon>Eukaryota</taxon>
        <taxon>Fungi</taxon>
        <taxon>Dikarya</taxon>
        <taxon>Ascomycota</taxon>
        <taxon>Pezizomycotina</taxon>
        <taxon>Dothideomycetes</taxon>
        <taxon>Pleosporomycetidae</taxon>
        <taxon>Pleosporales</taxon>
        <taxon>Lindgomycetaceae</taxon>
        <taxon>Clohesyomyces</taxon>
    </lineage>
</organism>
<dbReference type="InterPro" id="IPR010730">
    <property type="entry name" value="HET"/>
</dbReference>
<evidence type="ECO:0000259" key="1">
    <source>
        <dbReference type="Pfam" id="PF06985"/>
    </source>
</evidence>
<dbReference type="STRING" id="1231657.A0A1Y1ZK55"/>
<protein>
    <submittedName>
        <fullName evidence="2">Heterokaryon incompatibility protein-domain-containing protein</fullName>
    </submittedName>
</protein>
<dbReference type="Pfam" id="PF06985">
    <property type="entry name" value="HET"/>
    <property type="match status" value="1"/>
</dbReference>
<dbReference type="EMBL" id="MCFA01000070">
    <property type="protein sequence ID" value="ORY10633.1"/>
    <property type="molecule type" value="Genomic_DNA"/>
</dbReference>
<comment type="caution">
    <text evidence="2">The sequence shown here is derived from an EMBL/GenBank/DDBJ whole genome shotgun (WGS) entry which is preliminary data.</text>
</comment>
<accession>A0A1Y1ZK55</accession>
<keyword evidence="3" id="KW-1185">Reference proteome</keyword>
<evidence type="ECO:0000313" key="2">
    <source>
        <dbReference type="EMBL" id="ORY10633.1"/>
    </source>
</evidence>
<dbReference type="OrthoDB" id="5135333at2759"/>
<proteinExistence type="predicted"/>